<reference evidence="2" key="1">
    <citation type="submission" date="2021-01" db="EMBL/GenBank/DDBJ databases">
        <title>Modified the classification status of verrucomicrobia.</title>
        <authorList>
            <person name="Feng X."/>
        </authorList>
    </citation>
    <scope>NUCLEOTIDE SEQUENCE</scope>
    <source>
        <strain evidence="2">KCTC 22041</strain>
    </source>
</reference>
<sequence>MNQEFPVEPIPPNAQLLAIYLSEGHDFRGRHEKGRLNHPVREVKEVECVAGMGLRGDRYFDYKSDYKGQVTFIAAETIAALQYEFSLNPFDVSALRRNLVVSGVDLKSLLGKRFEFQGIEFQGSEECAPCYWMDQAVAAGAEDFLKRNFGGGLRARILTNGVLKVSQQNPD</sequence>
<feature type="domain" description="MOSC" evidence="1">
    <location>
        <begin position="41"/>
        <end position="171"/>
    </location>
</feature>
<dbReference type="SUPFAM" id="SSF50800">
    <property type="entry name" value="PK beta-barrel domain-like"/>
    <property type="match status" value="1"/>
</dbReference>
<dbReference type="InterPro" id="IPR052716">
    <property type="entry name" value="MOSC_domain"/>
</dbReference>
<dbReference type="GO" id="GO:0003824">
    <property type="term" value="F:catalytic activity"/>
    <property type="evidence" value="ECO:0007669"/>
    <property type="project" value="InterPro"/>
</dbReference>
<dbReference type="PANTHER" id="PTHR36930:SF1">
    <property type="entry name" value="MOSC DOMAIN-CONTAINING PROTEIN"/>
    <property type="match status" value="1"/>
</dbReference>
<dbReference type="PANTHER" id="PTHR36930">
    <property type="entry name" value="METAL-SULFUR CLUSTER BIOSYNTHESIS PROTEINS YUAD-RELATED"/>
    <property type="match status" value="1"/>
</dbReference>
<organism evidence="2 3">
    <name type="scientific">Luteolibacter pohnpeiensis</name>
    <dbReference type="NCBI Taxonomy" id="454153"/>
    <lineage>
        <taxon>Bacteria</taxon>
        <taxon>Pseudomonadati</taxon>
        <taxon>Verrucomicrobiota</taxon>
        <taxon>Verrucomicrobiia</taxon>
        <taxon>Verrucomicrobiales</taxon>
        <taxon>Verrucomicrobiaceae</taxon>
        <taxon>Luteolibacter</taxon>
    </lineage>
</organism>
<dbReference type="PROSITE" id="PS51340">
    <property type="entry name" value="MOSC"/>
    <property type="match status" value="1"/>
</dbReference>
<evidence type="ECO:0000313" key="2">
    <source>
        <dbReference type="EMBL" id="MBK1882640.1"/>
    </source>
</evidence>
<accession>A0A934S3S4</accession>
<dbReference type="InterPro" id="IPR005302">
    <property type="entry name" value="MoCF_Sase_C"/>
</dbReference>
<comment type="caution">
    <text evidence="2">The sequence shown here is derived from an EMBL/GenBank/DDBJ whole genome shotgun (WGS) entry which is preliminary data.</text>
</comment>
<dbReference type="AlphaFoldDB" id="A0A934S3S4"/>
<proteinExistence type="predicted"/>
<name>A0A934S3S4_9BACT</name>
<dbReference type="InterPro" id="IPR011037">
    <property type="entry name" value="Pyrv_Knase-like_insert_dom_sf"/>
</dbReference>
<evidence type="ECO:0000259" key="1">
    <source>
        <dbReference type="PROSITE" id="PS51340"/>
    </source>
</evidence>
<dbReference type="GO" id="GO:0030151">
    <property type="term" value="F:molybdenum ion binding"/>
    <property type="evidence" value="ECO:0007669"/>
    <property type="project" value="InterPro"/>
</dbReference>
<evidence type="ECO:0000313" key="3">
    <source>
        <dbReference type="Proteomes" id="UP000603141"/>
    </source>
</evidence>
<gene>
    <name evidence="2" type="ORF">JIN85_09445</name>
</gene>
<dbReference type="Pfam" id="PF03473">
    <property type="entry name" value="MOSC"/>
    <property type="match status" value="1"/>
</dbReference>
<keyword evidence="3" id="KW-1185">Reference proteome</keyword>
<dbReference type="GO" id="GO:0030170">
    <property type="term" value="F:pyridoxal phosphate binding"/>
    <property type="evidence" value="ECO:0007669"/>
    <property type="project" value="InterPro"/>
</dbReference>
<dbReference type="RefSeq" id="WP_200269964.1">
    <property type="nucleotide sequence ID" value="NZ_JAENIJ010000012.1"/>
</dbReference>
<dbReference type="Gene3D" id="2.40.33.20">
    <property type="entry name" value="PK beta-barrel domain-like"/>
    <property type="match status" value="1"/>
</dbReference>
<dbReference type="Proteomes" id="UP000603141">
    <property type="component" value="Unassembled WGS sequence"/>
</dbReference>
<dbReference type="EMBL" id="JAENIJ010000012">
    <property type="protein sequence ID" value="MBK1882640.1"/>
    <property type="molecule type" value="Genomic_DNA"/>
</dbReference>
<protein>
    <submittedName>
        <fullName evidence="2">MOSC domain-containing protein</fullName>
    </submittedName>
</protein>